<proteinExistence type="predicted"/>
<evidence type="ECO:0000313" key="1">
    <source>
        <dbReference type="EMBL" id="OLP20527.1"/>
    </source>
</evidence>
<dbReference type="Proteomes" id="UP000186817">
    <property type="component" value="Unassembled WGS sequence"/>
</dbReference>
<name>A0A1Q8ZK57_SYMMI</name>
<keyword evidence="2" id="KW-1185">Reference proteome</keyword>
<comment type="caution">
    <text evidence="1">The sequence shown here is derived from an EMBL/GenBank/DDBJ whole genome shotgun (WGS) entry which is preliminary data.</text>
</comment>
<accession>A0A1Q8ZK57</accession>
<evidence type="ECO:0000313" key="2">
    <source>
        <dbReference type="Proteomes" id="UP000186817"/>
    </source>
</evidence>
<dbReference type="EMBL" id="LSRX01009517">
    <property type="protein sequence ID" value="OLP20527.1"/>
    <property type="molecule type" value="Genomic_DNA"/>
</dbReference>
<protein>
    <submittedName>
        <fullName evidence="1">Uncharacterized protein</fullName>
    </submittedName>
</protein>
<dbReference type="AlphaFoldDB" id="A0A1Q8ZK57"/>
<dbReference type="OrthoDB" id="412187at2759"/>
<sequence length="152" mass="16755">MSSQGSSGDPGNVQRIQTAHVAEIFSGSGNLSAALREVGLLTLEYDLNISKEHDMHNPRKMEKIRDTSKRFPAGLPDVTAKQLQQLRVANRIVDNTVAIADALIEAGKVVSIENPSASLFLALFISDRLFRLPVFADFLTRRNMINVTLDFC</sequence>
<gene>
    <name evidence="1" type="ORF">AK812_SmicGene48999</name>
</gene>
<organism evidence="1 2">
    <name type="scientific">Symbiodinium microadriaticum</name>
    <name type="common">Dinoflagellate</name>
    <name type="synonym">Zooxanthella microadriatica</name>
    <dbReference type="NCBI Taxonomy" id="2951"/>
    <lineage>
        <taxon>Eukaryota</taxon>
        <taxon>Sar</taxon>
        <taxon>Alveolata</taxon>
        <taxon>Dinophyceae</taxon>
        <taxon>Suessiales</taxon>
        <taxon>Symbiodiniaceae</taxon>
        <taxon>Symbiodinium</taxon>
    </lineage>
</organism>
<feature type="non-terminal residue" evidence="1">
    <location>
        <position position="152"/>
    </location>
</feature>
<reference evidence="1 2" key="1">
    <citation type="submission" date="2016-02" db="EMBL/GenBank/DDBJ databases">
        <title>Genome analysis of coral dinoflagellate symbionts highlights evolutionary adaptations to a symbiotic lifestyle.</title>
        <authorList>
            <person name="Aranda M."/>
            <person name="Li Y."/>
            <person name="Liew Y.J."/>
            <person name="Baumgarten S."/>
            <person name="Simakov O."/>
            <person name="Wilson M."/>
            <person name="Piel J."/>
            <person name="Ashoor H."/>
            <person name="Bougouffa S."/>
            <person name="Bajic V.B."/>
            <person name="Ryu T."/>
            <person name="Ravasi T."/>
            <person name="Bayer T."/>
            <person name="Micklem G."/>
            <person name="Kim H."/>
            <person name="Bhak J."/>
            <person name="Lajeunesse T.C."/>
            <person name="Voolstra C.R."/>
        </authorList>
    </citation>
    <scope>NUCLEOTIDE SEQUENCE [LARGE SCALE GENOMIC DNA]</scope>
    <source>
        <strain evidence="1 2">CCMP2467</strain>
    </source>
</reference>